<gene>
    <name evidence="1" type="ORF">ID47_00690</name>
</gene>
<dbReference type="OrthoDB" id="1835489at2"/>
<dbReference type="eggNOG" id="ENOG503343V">
    <property type="taxonomic scope" value="Bacteria"/>
</dbReference>
<proteinExistence type="predicted"/>
<dbReference type="KEGG" id="paca:ID47_00690"/>
<reference evidence="1 2" key="1">
    <citation type="submission" date="2014-07" db="EMBL/GenBank/DDBJ databases">
        <title>Comparative genomic insights into amoeba endosymbionts belonging to the families of Holosporaceae and Candidatus Midichloriaceae within Rickettsiales.</title>
        <authorList>
            <person name="Wang Z."/>
            <person name="Wu M."/>
        </authorList>
    </citation>
    <scope>NUCLEOTIDE SEQUENCE [LARGE SCALE GENOMIC DNA]</scope>
    <source>
        <strain evidence="1">PRA3</strain>
    </source>
</reference>
<evidence type="ECO:0000313" key="1">
    <source>
        <dbReference type="EMBL" id="AIK95593.1"/>
    </source>
</evidence>
<dbReference type="HOGENOM" id="CLU_2521472_0_0_5"/>
<protein>
    <submittedName>
        <fullName evidence="1">Uncharacterized protein</fullName>
    </submittedName>
</protein>
<sequence length="84" mass="9326">MLETTDCEFIDGFHGGDVLYAKILKYLSDQEPLLSEFVDSKALNKIIDSYSGLAMIPNPKITSKPEIDFLRLGCVKSLRKGLSS</sequence>
<accession>A0A077AVC2</accession>
<organism evidence="1 2">
    <name type="scientific">Candidatus Odyssella acanthamoebae</name>
    <dbReference type="NCBI Taxonomy" id="91604"/>
    <lineage>
        <taxon>Bacteria</taxon>
        <taxon>Pseudomonadati</taxon>
        <taxon>Pseudomonadota</taxon>
        <taxon>Alphaproteobacteria</taxon>
        <taxon>Holosporales</taxon>
        <taxon>Candidatus Paracaedibacteraceae</taxon>
        <taxon>Candidatus Odyssella</taxon>
    </lineage>
</organism>
<dbReference type="EMBL" id="CP008941">
    <property type="protein sequence ID" value="AIK95593.1"/>
    <property type="molecule type" value="Genomic_DNA"/>
</dbReference>
<dbReference type="RefSeq" id="WP_051908317.1">
    <property type="nucleotide sequence ID" value="NZ_CP008941.1"/>
</dbReference>
<keyword evidence="2" id="KW-1185">Reference proteome</keyword>
<name>A0A077AVC2_9PROT</name>
<evidence type="ECO:0000313" key="2">
    <source>
        <dbReference type="Proteomes" id="UP000028926"/>
    </source>
</evidence>
<dbReference type="AlphaFoldDB" id="A0A077AVC2"/>
<dbReference type="Proteomes" id="UP000028926">
    <property type="component" value="Chromosome"/>
</dbReference>